<dbReference type="EMBL" id="JABEPQ010000001">
    <property type="protein sequence ID" value="NNM45565.1"/>
    <property type="molecule type" value="Genomic_DNA"/>
</dbReference>
<dbReference type="Proteomes" id="UP000588586">
    <property type="component" value="Unassembled WGS sequence"/>
</dbReference>
<evidence type="ECO:0000313" key="5">
    <source>
        <dbReference type="EMBL" id="NNM45565.1"/>
    </source>
</evidence>
<dbReference type="InterPro" id="IPR011055">
    <property type="entry name" value="Dup_hybrid_motif"/>
</dbReference>
<dbReference type="CDD" id="cd12797">
    <property type="entry name" value="M23_peptidase"/>
    <property type="match status" value="1"/>
</dbReference>
<protein>
    <submittedName>
        <fullName evidence="5">M23 family metallopeptidase</fullName>
    </submittedName>
</protein>
<name>A0A849HCA2_9MICO</name>
<dbReference type="Gene3D" id="2.70.70.10">
    <property type="entry name" value="Glucose Permease (Domain IIA)"/>
    <property type="match status" value="1"/>
</dbReference>
<feature type="region of interest" description="Disordered" evidence="2">
    <location>
        <begin position="46"/>
        <end position="81"/>
    </location>
</feature>
<feature type="signal peptide" evidence="3">
    <location>
        <begin position="1"/>
        <end position="31"/>
    </location>
</feature>
<evidence type="ECO:0000259" key="4">
    <source>
        <dbReference type="Pfam" id="PF01551"/>
    </source>
</evidence>
<dbReference type="PANTHER" id="PTHR21666">
    <property type="entry name" value="PEPTIDASE-RELATED"/>
    <property type="match status" value="1"/>
</dbReference>
<dbReference type="InterPro" id="IPR016047">
    <property type="entry name" value="M23ase_b-sheet_dom"/>
</dbReference>
<dbReference type="SUPFAM" id="SSF51261">
    <property type="entry name" value="Duplicated hybrid motif"/>
    <property type="match status" value="1"/>
</dbReference>
<comment type="caution">
    <text evidence="5">The sequence shown here is derived from an EMBL/GenBank/DDBJ whole genome shotgun (WGS) entry which is preliminary data.</text>
</comment>
<sequence length="211" mass="21429">MPSLSALLTVTLVGGATLLVAGAASSTPAQRAGSGEQSVVAPALREPTGAGAAPTPAAPPGTASTRAPTQTAPRGRWRWPILPRPPVARPFDAPSSTWGAGHRGVDLAAPEATDVRAVADGAVTHVGVIAGRPTVTVTHPDGIRSTYEPVEPAVRTGQVVAVGQVIGTLVTDGSHCAPGSCLHLGALRGDRYLDPLQLLGPTRVRLLPLWN</sequence>
<dbReference type="RefSeq" id="WP_171242568.1">
    <property type="nucleotide sequence ID" value="NZ_JABEPQ010000001.1"/>
</dbReference>
<organism evidence="5 6">
    <name type="scientific">Knoellia koreensis</name>
    <dbReference type="NCBI Taxonomy" id="2730921"/>
    <lineage>
        <taxon>Bacteria</taxon>
        <taxon>Bacillati</taxon>
        <taxon>Actinomycetota</taxon>
        <taxon>Actinomycetes</taxon>
        <taxon>Micrococcales</taxon>
        <taxon>Intrasporangiaceae</taxon>
        <taxon>Knoellia</taxon>
    </lineage>
</organism>
<dbReference type="AlphaFoldDB" id="A0A849HCA2"/>
<dbReference type="InterPro" id="IPR050570">
    <property type="entry name" value="Cell_wall_metabolism_enzyme"/>
</dbReference>
<evidence type="ECO:0000256" key="3">
    <source>
        <dbReference type="SAM" id="SignalP"/>
    </source>
</evidence>
<dbReference type="Pfam" id="PF01551">
    <property type="entry name" value="Peptidase_M23"/>
    <property type="match status" value="1"/>
</dbReference>
<gene>
    <name evidence="5" type="ORF">HJG52_06035</name>
</gene>
<evidence type="ECO:0000313" key="6">
    <source>
        <dbReference type="Proteomes" id="UP000588586"/>
    </source>
</evidence>
<reference evidence="5 6" key="1">
    <citation type="submission" date="2020-04" db="EMBL/GenBank/DDBJ databases">
        <title>Knoellia sp. isolate from air conditioner.</title>
        <authorList>
            <person name="Chea S."/>
            <person name="Kim D.-U."/>
        </authorList>
    </citation>
    <scope>NUCLEOTIDE SEQUENCE [LARGE SCALE GENOMIC DNA]</scope>
    <source>
        <strain evidence="5 6">DB2414S</strain>
    </source>
</reference>
<keyword evidence="6" id="KW-1185">Reference proteome</keyword>
<dbReference type="GO" id="GO:0004222">
    <property type="term" value="F:metalloendopeptidase activity"/>
    <property type="evidence" value="ECO:0007669"/>
    <property type="project" value="TreeGrafter"/>
</dbReference>
<proteinExistence type="predicted"/>
<evidence type="ECO:0000256" key="1">
    <source>
        <dbReference type="ARBA" id="ARBA00022729"/>
    </source>
</evidence>
<accession>A0A849HCA2</accession>
<feature type="compositionally biased region" description="Low complexity" evidence="2">
    <location>
        <begin position="47"/>
        <end position="69"/>
    </location>
</feature>
<feature type="domain" description="M23ase beta-sheet core" evidence="4">
    <location>
        <begin position="101"/>
        <end position="195"/>
    </location>
</feature>
<feature type="chain" id="PRO_5039719957" evidence="3">
    <location>
        <begin position="32"/>
        <end position="211"/>
    </location>
</feature>
<dbReference type="PANTHER" id="PTHR21666:SF289">
    <property type="entry name" value="L-ALA--D-GLU ENDOPEPTIDASE"/>
    <property type="match status" value="1"/>
</dbReference>
<keyword evidence="1 3" id="KW-0732">Signal</keyword>
<evidence type="ECO:0000256" key="2">
    <source>
        <dbReference type="SAM" id="MobiDB-lite"/>
    </source>
</evidence>